<keyword evidence="3" id="KW-0812">Transmembrane</keyword>
<comment type="subcellular location">
    <subcellularLocation>
        <location evidence="1">Membrane</location>
        <topology evidence="1">Multi-pass membrane protein</topology>
    </subcellularLocation>
</comment>
<dbReference type="EMBL" id="MU866031">
    <property type="protein sequence ID" value="KAK4442132.1"/>
    <property type="molecule type" value="Genomic_DNA"/>
</dbReference>
<feature type="transmembrane region" description="Helical" evidence="3">
    <location>
        <begin position="378"/>
        <end position="399"/>
    </location>
</feature>
<reference evidence="5" key="2">
    <citation type="submission" date="2023-05" db="EMBL/GenBank/DDBJ databases">
        <authorList>
            <consortium name="Lawrence Berkeley National Laboratory"/>
            <person name="Steindorff A."/>
            <person name="Hensen N."/>
            <person name="Bonometti L."/>
            <person name="Westerberg I."/>
            <person name="Brannstrom I.O."/>
            <person name="Guillou S."/>
            <person name="Cros-Aarteil S."/>
            <person name="Calhoun S."/>
            <person name="Haridas S."/>
            <person name="Kuo A."/>
            <person name="Mondo S."/>
            <person name="Pangilinan J."/>
            <person name="Riley R."/>
            <person name="Labutti K."/>
            <person name="Andreopoulos B."/>
            <person name="Lipzen A."/>
            <person name="Chen C."/>
            <person name="Yanf M."/>
            <person name="Daum C."/>
            <person name="Ng V."/>
            <person name="Clum A."/>
            <person name="Ohm R."/>
            <person name="Martin F."/>
            <person name="Silar P."/>
            <person name="Natvig D."/>
            <person name="Lalanne C."/>
            <person name="Gautier V."/>
            <person name="Ament-Velasquez S.L."/>
            <person name="Kruys A."/>
            <person name="Hutchinson M.I."/>
            <person name="Powell A.J."/>
            <person name="Barry K."/>
            <person name="Miller A.N."/>
            <person name="Grigoriev I.V."/>
            <person name="Debuchy R."/>
            <person name="Gladieux P."/>
            <person name="Thoren M.H."/>
            <person name="Johannesson H."/>
        </authorList>
    </citation>
    <scope>NUCLEOTIDE SEQUENCE</scope>
    <source>
        <strain evidence="5">PSN243</strain>
    </source>
</reference>
<dbReference type="PANTHER" id="PTHR11360">
    <property type="entry name" value="MONOCARBOXYLATE TRANSPORTER"/>
    <property type="match status" value="1"/>
</dbReference>
<organism evidence="5 6">
    <name type="scientific">Podospora aff. communis PSN243</name>
    <dbReference type="NCBI Taxonomy" id="3040156"/>
    <lineage>
        <taxon>Eukaryota</taxon>
        <taxon>Fungi</taxon>
        <taxon>Dikarya</taxon>
        <taxon>Ascomycota</taxon>
        <taxon>Pezizomycotina</taxon>
        <taxon>Sordariomycetes</taxon>
        <taxon>Sordariomycetidae</taxon>
        <taxon>Sordariales</taxon>
        <taxon>Podosporaceae</taxon>
        <taxon>Podospora</taxon>
    </lineage>
</organism>
<evidence type="ECO:0000256" key="3">
    <source>
        <dbReference type="SAM" id="Phobius"/>
    </source>
</evidence>
<dbReference type="PANTHER" id="PTHR11360:SF287">
    <property type="entry name" value="MFS MONOCARBOXYLATE TRANSPORTER"/>
    <property type="match status" value="1"/>
</dbReference>
<feature type="transmembrane region" description="Helical" evidence="3">
    <location>
        <begin position="77"/>
        <end position="94"/>
    </location>
</feature>
<feature type="transmembrane region" description="Helical" evidence="3">
    <location>
        <begin position="100"/>
        <end position="123"/>
    </location>
</feature>
<feature type="transmembrane region" description="Helical" evidence="3">
    <location>
        <begin position="301"/>
        <end position="325"/>
    </location>
</feature>
<comment type="similarity">
    <text evidence="2">Belongs to the major facilitator superfamily. Monocarboxylate porter (TC 2.A.1.13) family.</text>
</comment>
<feature type="domain" description="Major facilitator superfamily (MFS) profile" evidence="4">
    <location>
        <begin position="213"/>
        <end position="409"/>
    </location>
</feature>
<evidence type="ECO:0000256" key="2">
    <source>
        <dbReference type="ARBA" id="ARBA00006727"/>
    </source>
</evidence>
<feature type="transmembrane region" description="Helical" evidence="3">
    <location>
        <begin position="46"/>
        <end position="70"/>
    </location>
</feature>
<dbReference type="InterPro" id="IPR036259">
    <property type="entry name" value="MFS_trans_sf"/>
</dbReference>
<feature type="transmembrane region" description="Helical" evidence="3">
    <location>
        <begin position="169"/>
        <end position="187"/>
    </location>
</feature>
<gene>
    <name evidence="5" type="ORF">QBC34DRAFT_286738</name>
</gene>
<dbReference type="InterPro" id="IPR020846">
    <property type="entry name" value="MFS_dom"/>
</dbReference>
<feature type="transmembrane region" description="Helical" evidence="3">
    <location>
        <begin position="278"/>
        <end position="295"/>
    </location>
</feature>
<proteinExistence type="inferred from homology"/>
<keyword evidence="3" id="KW-1133">Transmembrane helix</keyword>
<feature type="transmembrane region" description="Helical" evidence="3">
    <location>
        <begin position="208"/>
        <end position="230"/>
    </location>
</feature>
<name>A0AAV9G3X0_9PEZI</name>
<evidence type="ECO:0000313" key="5">
    <source>
        <dbReference type="EMBL" id="KAK4442132.1"/>
    </source>
</evidence>
<reference evidence="5" key="1">
    <citation type="journal article" date="2023" name="Mol. Phylogenet. Evol.">
        <title>Genome-scale phylogeny and comparative genomics of the fungal order Sordariales.</title>
        <authorList>
            <person name="Hensen N."/>
            <person name="Bonometti L."/>
            <person name="Westerberg I."/>
            <person name="Brannstrom I.O."/>
            <person name="Guillou S."/>
            <person name="Cros-Aarteil S."/>
            <person name="Calhoun S."/>
            <person name="Haridas S."/>
            <person name="Kuo A."/>
            <person name="Mondo S."/>
            <person name="Pangilinan J."/>
            <person name="Riley R."/>
            <person name="LaButti K."/>
            <person name="Andreopoulos B."/>
            <person name="Lipzen A."/>
            <person name="Chen C."/>
            <person name="Yan M."/>
            <person name="Daum C."/>
            <person name="Ng V."/>
            <person name="Clum A."/>
            <person name="Steindorff A."/>
            <person name="Ohm R.A."/>
            <person name="Martin F."/>
            <person name="Silar P."/>
            <person name="Natvig D.O."/>
            <person name="Lalanne C."/>
            <person name="Gautier V."/>
            <person name="Ament-Velasquez S.L."/>
            <person name="Kruys A."/>
            <person name="Hutchinson M.I."/>
            <person name="Powell A.J."/>
            <person name="Barry K."/>
            <person name="Miller A.N."/>
            <person name="Grigoriev I.V."/>
            <person name="Debuchy R."/>
            <person name="Gladieux P."/>
            <person name="Hiltunen Thoren M."/>
            <person name="Johannesson H."/>
        </authorList>
    </citation>
    <scope>NUCLEOTIDE SEQUENCE</scope>
    <source>
        <strain evidence="5">PSN243</strain>
    </source>
</reference>
<sequence length="409" mass="44166">IDGGRQAWTFLIASVAVEGLLYGFQASYGVLLKFYRENASFGTHPFLPFVGLLSIGMQKLGAPVVAPFIIRHPQFRTHLIWSGWIVCVVSLVASSCASELWHLALSIGVAFSLGFSILYYPMLNMLNDWWYVRRGFAYGIQFGLAGVISTVLPFALAPLLEALGGSWTLLLYAGVTFIIGGPTVYLLRAPAKAQLSAPRILNKMDRSVFRQIGFTAMTLSNVFQGLVYSIPAVFLPVYASAVGLSSIQGTVILSVTNFAITVGQLGTGYLADIVDSRILMGVLPLLSALVVFVFWGPGQTLIRLVAFGLLFGLFSGGYIVLYTRFSTALADDRATQTWLYTIFDVQRGVAIIVGGAIGGGLVHGTINLGDYGAGEYKALIIFCGACFVASSLGGIGWFFRGRSFRVPRR</sequence>
<dbReference type="GO" id="GO:0016020">
    <property type="term" value="C:membrane"/>
    <property type="evidence" value="ECO:0007669"/>
    <property type="project" value="UniProtKB-SubCell"/>
</dbReference>
<dbReference type="PROSITE" id="PS50850">
    <property type="entry name" value="MFS"/>
    <property type="match status" value="1"/>
</dbReference>
<feature type="non-terminal residue" evidence="5">
    <location>
        <position position="1"/>
    </location>
</feature>
<evidence type="ECO:0000256" key="1">
    <source>
        <dbReference type="ARBA" id="ARBA00004141"/>
    </source>
</evidence>
<feature type="transmembrane region" description="Helical" evidence="3">
    <location>
        <begin position="7"/>
        <end position="26"/>
    </location>
</feature>
<evidence type="ECO:0000259" key="4">
    <source>
        <dbReference type="PROSITE" id="PS50850"/>
    </source>
</evidence>
<dbReference type="Pfam" id="PF07690">
    <property type="entry name" value="MFS_1"/>
    <property type="match status" value="1"/>
</dbReference>
<evidence type="ECO:0000313" key="6">
    <source>
        <dbReference type="Proteomes" id="UP001321760"/>
    </source>
</evidence>
<feature type="non-terminal residue" evidence="5">
    <location>
        <position position="409"/>
    </location>
</feature>
<comment type="caution">
    <text evidence="5">The sequence shown here is derived from an EMBL/GenBank/DDBJ whole genome shotgun (WGS) entry which is preliminary data.</text>
</comment>
<keyword evidence="3" id="KW-0472">Membrane</keyword>
<feature type="transmembrane region" description="Helical" evidence="3">
    <location>
        <begin position="250"/>
        <end position="271"/>
    </location>
</feature>
<dbReference type="GO" id="GO:0022857">
    <property type="term" value="F:transmembrane transporter activity"/>
    <property type="evidence" value="ECO:0007669"/>
    <property type="project" value="InterPro"/>
</dbReference>
<accession>A0AAV9G3X0</accession>
<dbReference type="Proteomes" id="UP001321760">
    <property type="component" value="Unassembled WGS sequence"/>
</dbReference>
<dbReference type="AlphaFoldDB" id="A0AAV9G3X0"/>
<feature type="transmembrane region" description="Helical" evidence="3">
    <location>
        <begin position="135"/>
        <end position="157"/>
    </location>
</feature>
<dbReference type="InterPro" id="IPR050327">
    <property type="entry name" value="Proton-linked_MCT"/>
</dbReference>
<keyword evidence="6" id="KW-1185">Reference proteome</keyword>
<protein>
    <submittedName>
        <fullName evidence="5">MFS general substrate transporter</fullName>
    </submittedName>
</protein>
<dbReference type="Gene3D" id="1.20.1250.20">
    <property type="entry name" value="MFS general substrate transporter like domains"/>
    <property type="match status" value="1"/>
</dbReference>
<dbReference type="InterPro" id="IPR011701">
    <property type="entry name" value="MFS"/>
</dbReference>
<dbReference type="SUPFAM" id="SSF103473">
    <property type="entry name" value="MFS general substrate transporter"/>
    <property type="match status" value="1"/>
</dbReference>